<dbReference type="InterPro" id="IPR020834">
    <property type="entry name" value="LipOase_CS"/>
</dbReference>
<evidence type="ECO:0000256" key="9">
    <source>
        <dbReference type="ARBA" id="ARBA00023098"/>
    </source>
</evidence>
<evidence type="ECO:0000313" key="13">
    <source>
        <dbReference type="EMBL" id="CAK6984722.1"/>
    </source>
</evidence>
<dbReference type="PRINTS" id="PR00467">
    <property type="entry name" value="MAMLPOXGNASE"/>
</dbReference>
<dbReference type="GO" id="GO:0005506">
    <property type="term" value="F:iron ion binding"/>
    <property type="evidence" value="ECO:0007669"/>
    <property type="project" value="InterPro"/>
</dbReference>
<evidence type="ECO:0000256" key="4">
    <source>
        <dbReference type="ARBA" id="ARBA00022490"/>
    </source>
</evidence>
<keyword evidence="9" id="KW-0443">Lipid metabolism</keyword>
<dbReference type="InterPro" id="IPR020833">
    <property type="entry name" value="LipOase_Fe_BS"/>
</dbReference>
<dbReference type="PROSITE" id="PS00711">
    <property type="entry name" value="LIPOXYGENASE_1"/>
    <property type="match status" value="1"/>
</dbReference>
<comment type="pathway">
    <text evidence="2">Lipid metabolism.</text>
</comment>
<dbReference type="Gene3D" id="3.10.450.60">
    <property type="match status" value="1"/>
</dbReference>
<reference evidence="13 14" key="1">
    <citation type="submission" date="2024-01" db="EMBL/GenBank/DDBJ databases">
        <authorList>
            <person name="Alioto T."/>
            <person name="Alioto T."/>
            <person name="Gomez Garrido J."/>
        </authorList>
    </citation>
    <scope>NUCLEOTIDE SEQUENCE [LARGE SCALE GENOMIC DNA]</scope>
</reference>
<dbReference type="PRINTS" id="PR00087">
    <property type="entry name" value="LIPOXYGENASE"/>
</dbReference>
<dbReference type="PROSITE" id="PS51393">
    <property type="entry name" value="LIPOXYGENASE_3"/>
    <property type="match status" value="1"/>
</dbReference>
<keyword evidence="6 11" id="KW-0223">Dioxygenase</keyword>
<dbReference type="Proteomes" id="UP001314229">
    <property type="component" value="Unassembled WGS sequence"/>
</dbReference>
<dbReference type="SUPFAM" id="SSF48484">
    <property type="entry name" value="Lipoxigenase"/>
    <property type="match status" value="1"/>
</dbReference>
<keyword evidence="14" id="KW-1185">Reference proteome</keyword>
<sequence>MDWRKKDLTQRKKDYSWFVYIDGIAHCLKADNILDLPCEIRSTFTRGVEMGYTLLASMMELKLKGLDNCQDDWTTIEDINQVFCFRHTKLSEYVHKHWKNDDFFGYQFLHGINPMMIQRCEVLPENFPVTDDMVFPSGQWRLNYEMKTGNVFLCDYKLLDGVMTNTINNKKQYLAAPLVLLHRTPDEKLMPIAIQLKQKPGEDNPIFLPTDSKYDWLTAKIFVKGADFNIHQLNFHLLRTHLLAEVFAVSLLRNLPMVHPLYKLLFPHVHFTLQINFLARHALISKDGVFTKFTASGGEGMKTILRNAQSSMTYSSLCIPDDITERGLDSLPNFYYRDDGLKLWDIIHRFVQGLLGNYYEDDAEVQKDSELQSWIQEIFEHGFLSKNDAGFPSSFRTVSEMVKFVTMVIFTCSCQHSAVNSGQYDYDGWMPNAPLSLQKCPPTRKGTTSKATMLQTFPNISTTVHGMATVWLLSRQYSDFIPLGHYSEEHFTEEIDHKWIWGFQEDLKGLSIDIKKRNKDLTSRRMIPYTYLDPEKVENSVAL</sequence>
<evidence type="ECO:0000256" key="8">
    <source>
        <dbReference type="ARBA" id="ARBA00023004"/>
    </source>
</evidence>
<evidence type="ECO:0000256" key="10">
    <source>
        <dbReference type="PIRSR" id="PIRSR601885-1"/>
    </source>
</evidence>
<dbReference type="Gene3D" id="1.20.245.10">
    <property type="entry name" value="Lipoxygenase-1, Domain 5"/>
    <property type="match status" value="1"/>
</dbReference>
<evidence type="ECO:0000256" key="1">
    <source>
        <dbReference type="ARBA" id="ARBA00004496"/>
    </source>
</evidence>
<comment type="similarity">
    <text evidence="3 11">Belongs to the lipoxygenase family.</text>
</comment>
<keyword evidence="5 10" id="KW-0479">Metal-binding</keyword>
<dbReference type="Pfam" id="PF00305">
    <property type="entry name" value="Lipoxygenase"/>
    <property type="match status" value="1"/>
</dbReference>
<feature type="binding site" evidence="10">
    <location>
        <position position="241"/>
    </location>
    <ligand>
        <name>Fe cation</name>
        <dbReference type="ChEBI" id="CHEBI:24875"/>
        <note>catalytic</note>
    </ligand>
</feature>
<evidence type="ECO:0000256" key="6">
    <source>
        <dbReference type="ARBA" id="ARBA00022964"/>
    </source>
</evidence>
<evidence type="ECO:0000259" key="12">
    <source>
        <dbReference type="PROSITE" id="PS51393"/>
    </source>
</evidence>
<evidence type="ECO:0000256" key="2">
    <source>
        <dbReference type="ARBA" id="ARBA00005189"/>
    </source>
</evidence>
<feature type="domain" description="Lipoxygenase" evidence="12">
    <location>
        <begin position="1"/>
        <end position="543"/>
    </location>
</feature>
<dbReference type="InterPro" id="IPR036226">
    <property type="entry name" value="LipOase_C_sf"/>
</dbReference>
<dbReference type="GO" id="GO:0034440">
    <property type="term" value="P:lipid oxidation"/>
    <property type="evidence" value="ECO:0007669"/>
    <property type="project" value="InterPro"/>
</dbReference>
<dbReference type="InterPro" id="IPR013819">
    <property type="entry name" value="LipOase_C"/>
</dbReference>
<gene>
    <name evidence="13" type="ORF">FSCOSCO3_A013657</name>
</gene>
<proteinExistence type="inferred from homology"/>
<evidence type="ECO:0000256" key="7">
    <source>
        <dbReference type="ARBA" id="ARBA00023002"/>
    </source>
</evidence>
<feature type="binding site" evidence="10">
    <location>
        <position position="236"/>
    </location>
    <ligand>
        <name>Fe cation</name>
        <dbReference type="ChEBI" id="CHEBI:24875"/>
        <note>catalytic</note>
    </ligand>
</feature>
<evidence type="ECO:0000256" key="3">
    <source>
        <dbReference type="ARBA" id="ARBA00009419"/>
    </source>
</evidence>
<comment type="caution">
    <text evidence="13">The sequence shown here is derived from an EMBL/GenBank/DDBJ whole genome shotgun (WGS) entry which is preliminary data.</text>
</comment>
<dbReference type="GO" id="GO:0016702">
    <property type="term" value="F:oxidoreductase activity, acting on single donors with incorporation of molecular oxygen, incorporation of two atoms of oxygen"/>
    <property type="evidence" value="ECO:0007669"/>
    <property type="project" value="InterPro"/>
</dbReference>
<keyword evidence="8 10" id="KW-0408">Iron</keyword>
<evidence type="ECO:0000256" key="5">
    <source>
        <dbReference type="ARBA" id="ARBA00022723"/>
    </source>
</evidence>
<comment type="cofactor">
    <cofactor evidence="10">
        <name>Fe cation</name>
        <dbReference type="ChEBI" id="CHEBI:24875"/>
    </cofactor>
    <text evidence="10">Binds 1 Fe cation per subunit.</text>
</comment>
<accession>A0AAV1QNQ2</accession>
<dbReference type="PANTHER" id="PTHR11771">
    <property type="entry name" value="LIPOXYGENASE"/>
    <property type="match status" value="1"/>
</dbReference>
<dbReference type="AlphaFoldDB" id="A0AAV1QNQ2"/>
<evidence type="ECO:0000256" key="11">
    <source>
        <dbReference type="RuleBase" id="RU003974"/>
    </source>
</evidence>
<dbReference type="InterPro" id="IPR000907">
    <property type="entry name" value="LipOase"/>
</dbReference>
<keyword evidence="7 11" id="KW-0560">Oxidoreductase</keyword>
<feature type="binding site" evidence="10">
    <location>
        <position position="416"/>
    </location>
    <ligand>
        <name>Fe cation</name>
        <dbReference type="ChEBI" id="CHEBI:24875"/>
        <note>catalytic</note>
    </ligand>
</feature>
<dbReference type="FunFam" id="1.20.245.10:FF:000001">
    <property type="entry name" value="Arachidonate 5-lipoxygenase a"/>
    <property type="match status" value="1"/>
</dbReference>
<name>A0AAV1QNQ2_SCOSC</name>
<organism evidence="13 14">
    <name type="scientific">Scomber scombrus</name>
    <name type="common">Atlantic mackerel</name>
    <name type="synonym">Scomber vernalis</name>
    <dbReference type="NCBI Taxonomy" id="13677"/>
    <lineage>
        <taxon>Eukaryota</taxon>
        <taxon>Metazoa</taxon>
        <taxon>Chordata</taxon>
        <taxon>Craniata</taxon>
        <taxon>Vertebrata</taxon>
        <taxon>Euteleostomi</taxon>
        <taxon>Actinopterygii</taxon>
        <taxon>Neopterygii</taxon>
        <taxon>Teleostei</taxon>
        <taxon>Neoteleostei</taxon>
        <taxon>Acanthomorphata</taxon>
        <taxon>Pelagiaria</taxon>
        <taxon>Scombriformes</taxon>
        <taxon>Scombridae</taxon>
        <taxon>Scomber</taxon>
    </lineage>
</organism>
<dbReference type="GO" id="GO:0005737">
    <property type="term" value="C:cytoplasm"/>
    <property type="evidence" value="ECO:0007669"/>
    <property type="project" value="UniProtKB-SubCell"/>
</dbReference>
<dbReference type="PROSITE" id="PS00081">
    <property type="entry name" value="LIPOXYGENASE_2"/>
    <property type="match status" value="1"/>
</dbReference>
<keyword evidence="4" id="KW-0963">Cytoplasm</keyword>
<evidence type="ECO:0000313" key="14">
    <source>
        <dbReference type="Proteomes" id="UP001314229"/>
    </source>
</evidence>
<dbReference type="EMBL" id="CAWUFR010002124">
    <property type="protein sequence ID" value="CAK6984722.1"/>
    <property type="molecule type" value="Genomic_DNA"/>
</dbReference>
<dbReference type="InterPro" id="IPR001885">
    <property type="entry name" value="LipOase_mml"/>
</dbReference>
<protein>
    <submittedName>
        <fullName evidence="13">Polyunsaturated fatty acid lipoxygenase ALOX15B-like</fullName>
    </submittedName>
</protein>
<comment type="subcellular location">
    <subcellularLocation>
        <location evidence="1">Cytoplasm</location>
    </subcellularLocation>
</comment>